<dbReference type="Gene3D" id="3.40.630.30">
    <property type="match status" value="1"/>
</dbReference>
<dbReference type="EMBL" id="JACICD010000005">
    <property type="protein sequence ID" value="MBB3772354.1"/>
    <property type="molecule type" value="Genomic_DNA"/>
</dbReference>
<keyword evidence="2" id="KW-0808">Transferase</keyword>
<dbReference type="InterPro" id="IPR052729">
    <property type="entry name" value="Acyl/Acetyltrans_Enzymes"/>
</dbReference>
<accession>A0A839ZC81</accession>
<comment type="caution">
    <text evidence="2">The sequence shown here is derived from an EMBL/GenBank/DDBJ whole genome shotgun (WGS) entry which is preliminary data.</text>
</comment>
<sequence length="280" mass="29838">MSDPVHIRPLDRDEIQLAVDWAATEGWNPGLVDAGAFARVDPGGFLVAEVDGRPAATLSVVNYDAHFAFLGFYIVRPDLRGRGIGWRLWQAGIAHAGARTIGLDGVPAQQANYASQGFHLAYRNIRFAGRVDGGDTSGEAVDLARVPFAQVEASDAQVFPAPRAAFLRAWLTAPGHIGRAVLRGGRLAGWGVARPARQGWKIAPLVAQDEAAAEALFAALMAQIGADDIIFDVPEPNGAALALARRHGLAPVFETARMYTGPIRPVALDRLYGVTSFELG</sequence>
<organism evidence="2 3">
    <name type="scientific">Ancylobacter tetraedralis</name>
    <dbReference type="NCBI Taxonomy" id="217068"/>
    <lineage>
        <taxon>Bacteria</taxon>
        <taxon>Pseudomonadati</taxon>
        <taxon>Pseudomonadota</taxon>
        <taxon>Alphaproteobacteria</taxon>
        <taxon>Hyphomicrobiales</taxon>
        <taxon>Xanthobacteraceae</taxon>
        <taxon>Ancylobacter</taxon>
    </lineage>
</organism>
<dbReference type="SUPFAM" id="SSF55729">
    <property type="entry name" value="Acyl-CoA N-acyltransferases (Nat)"/>
    <property type="match status" value="1"/>
</dbReference>
<dbReference type="RefSeq" id="WP_183190512.1">
    <property type="nucleotide sequence ID" value="NZ_JACICD010000005.1"/>
</dbReference>
<name>A0A839ZC81_9HYPH</name>
<reference evidence="2 3" key="1">
    <citation type="submission" date="2020-08" db="EMBL/GenBank/DDBJ databases">
        <title>Genomic Encyclopedia of Type Strains, Phase IV (KMG-IV): sequencing the most valuable type-strain genomes for metagenomic binning, comparative biology and taxonomic classification.</title>
        <authorList>
            <person name="Goeker M."/>
        </authorList>
    </citation>
    <scope>NUCLEOTIDE SEQUENCE [LARGE SCALE GENOMIC DNA]</scope>
    <source>
        <strain evidence="2 3">DSM 5895</strain>
    </source>
</reference>
<dbReference type="GO" id="GO:0016747">
    <property type="term" value="F:acyltransferase activity, transferring groups other than amino-acyl groups"/>
    <property type="evidence" value="ECO:0007669"/>
    <property type="project" value="InterPro"/>
</dbReference>
<dbReference type="InterPro" id="IPR041496">
    <property type="entry name" value="YitH/HolE_GNAT"/>
</dbReference>
<dbReference type="AlphaFoldDB" id="A0A839ZC81"/>
<dbReference type="PROSITE" id="PS51186">
    <property type="entry name" value="GNAT"/>
    <property type="match status" value="1"/>
</dbReference>
<dbReference type="Pfam" id="PF18014">
    <property type="entry name" value="Acetyltransf_18"/>
    <property type="match status" value="1"/>
</dbReference>
<proteinExistence type="predicted"/>
<dbReference type="Proteomes" id="UP000533469">
    <property type="component" value="Unassembled WGS sequence"/>
</dbReference>
<dbReference type="Gene3D" id="3.40.630.90">
    <property type="match status" value="1"/>
</dbReference>
<evidence type="ECO:0000313" key="2">
    <source>
        <dbReference type="EMBL" id="MBB3772354.1"/>
    </source>
</evidence>
<dbReference type="CDD" id="cd04301">
    <property type="entry name" value="NAT_SF"/>
    <property type="match status" value="1"/>
</dbReference>
<dbReference type="InterPro" id="IPR016181">
    <property type="entry name" value="Acyl_CoA_acyltransferase"/>
</dbReference>
<dbReference type="Pfam" id="PF00583">
    <property type="entry name" value="Acetyltransf_1"/>
    <property type="match status" value="1"/>
</dbReference>
<protein>
    <submittedName>
        <fullName evidence="2">GNAT superfamily N-acetyltransferase</fullName>
    </submittedName>
</protein>
<dbReference type="PANTHER" id="PTHR47237">
    <property type="entry name" value="SLL0310 PROTEIN"/>
    <property type="match status" value="1"/>
</dbReference>
<evidence type="ECO:0000259" key="1">
    <source>
        <dbReference type="PROSITE" id="PS51186"/>
    </source>
</evidence>
<dbReference type="PANTHER" id="PTHR47237:SF1">
    <property type="entry name" value="SLL0310 PROTEIN"/>
    <property type="match status" value="1"/>
</dbReference>
<evidence type="ECO:0000313" key="3">
    <source>
        <dbReference type="Proteomes" id="UP000533469"/>
    </source>
</evidence>
<dbReference type="InterPro" id="IPR000182">
    <property type="entry name" value="GNAT_dom"/>
</dbReference>
<gene>
    <name evidence="2" type="ORF">FHS55_002966</name>
</gene>
<keyword evidence="3" id="KW-1185">Reference proteome</keyword>
<feature type="domain" description="N-acetyltransferase" evidence="1">
    <location>
        <begin position="5"/>
        <end position="134"/>
    </location>
</feature>